<dbReference type="GO" id="GO:0005737">
    <property type="term" value="C:cytoplasm"/>
    <property type="evidence" value="ECO:0007669"/>
    <property type="project" value="TreeGrafter"/>
</dbReference>
<evidence type="ECO:0000256" key="1">
    <source>
        <dbReference type="ARBA" id="ARBA00004613"/>
    </source>
</evidence>
<dbReference type="InterPro" id="IPR035960">
    <property type="entry name" value="Secretoglobin_sf"/>
</dbReference>
<sequence length="122" mass="13257">MKLAVTLALATLALCCRPESCLDFIVKTFFVSLLSSHEVSVELFSPDADMRDAAIKIKGLVDTLPQQDRDSVRRAMVRASLLGGGFPKSLRCIFGTLPSSREESRSADVPGEEGWRASSHST</sequence>
<evidence type="ECO:0000256" key="5">
    <source>
        <dbReference type="SAM" id="SignalP"/>
    </source>
</evidence>
<proteinExistence type="inferred from homology"/>
<feature type="chain" id="PRO_5013379804" evidence="5">
    <location>
        <begin position="16"/>
        <end position="122"/>
    </location>
</feature>
<dbReference type="PANTHER" id="PTHR10136:SF6">
    <property type="entry name" value="UTEROGLOBIN"/>
    <property type="match status" value="1"/>
</dbReference>
<dbReference type="InterPro" id="IPR043215">
    <property type="entry name" value="Secretoglobin_1C-like"/>
</dbReference>
<dbReference type="EMBL" id="KE161197">
    <property type="protein sequence ID" value="EPQ02214.1"/>
    <property type="molecule type" value="Genomic_DNA"/>
</dbReference>
<evidence type="ECO:0000256" key="4">
    <source>
        <dbReference type="SAM" id="MobiDB-lite"/>
    </source>
</evidence>
<accession>S7MDC0</accession>
<evidence type="ECO:0000313" key="7">
    <source>
        <dbReference type="Proteomes" id="UP000052978"/>
    </source>
</evidence>
<organism evidence="6 7">
    <name type="scientific">Myotis brandtii</name>
    <name type="common">Brandt's bat</name>
    <dbReference type="NCBI Taxonomy" id="109478"/>
    <lineage>
        <taxon>Eukaryota</taxon>
        <taxon>Metazoa</taxon>
        <taxon>Chordata</taxon>
        <taxon>Craniata</taxon>
        <taxon>Vertebrata</taxon>
        <taxon>Euteleostomi</taxon>
        <taxon>Mammalia</taxon>
        <taxon>Eutheria</taxon>
        <taxon>Laurasiatheria</taxon>
        <taxon>Chiroptera</taxon>
        <taxon>Yangochiroptera</taxon>
        <taxon>Vespertilionidae</taxon>
        <taxon>Myotis</taxon>
    </lineage>
</organism>
<dbReference type="SUPFAM" id="SSF48201">
    <property type="entry name" value="Uteroglobin-like"/>
    <property type="match status" value="1"/>
</dbReference>
<dbReference type="InterPro" id="IPR016126">
    <property type="entry name" value="Secretoglobin"/>
</dbReference>
<dbReference type="Pfam" id="PF01099">
    <property type="entry name" value="Uteroglobin"/>
    <property type="match status" value="1"/>
</dbReference>
<evidence type="ECO:0000256" key="2">
    <source>
        <dbReference type="ARBA" id="ARBA00008650"/>
    </source>
</evidence>
<dbReference type="AlphaFoldDB" id="S7MDC0"/>
<dbReference type="Proteomes" id="UP000052978">
    <property type="component" value="Unassembled WGS sequence"/>
</dbReference>
<gene>
    <name evidence="6" type="ORF">D623_10005723</name>
</gene>
<evidence type="ECO:0000256" key="3">
    <source>
        <dbReference type="ARBA" id="ARBA00022525"/>
    </source>
</evidence>
<keyword evidence="3" id="KW-0964">Secreted</keyword>
<name>S7MDC0_MYOBR</name>
<keyword evidence="7" id="KW-1185">Reference proteome</keyword>
<dbReference type="GO" id="GO:0005615">
    <property type="term" value="C:extracellular space"/>
    <property type="evidence" value="ECO:0007669"/>
    <property type="project" value="TreeGrafter"/>
</dbReference>
<reference evidence="6 7" key="1">
    <citation type="journal article" date="2013" name="Nat. Commun.">
        <title>Genome analysis reveals insights into physiology and longevity of the Brandt's bat Myotis brandtii.</title>
        <authorList>
            <person name="Seim I."/>
            <person name="Fang X."/>
            <person name="Xiong Z."/>
            <person name="Lobanov A.V."/>
            <person name="Huang Z."/>
            <person name="Ma S."/>
            <person name="Feng Y."/>
            <person name="Turanov A.A."/>
            <person name="Zhu Y."/>
            <person name="Lenz T.L."/>
            <person name="Gerashchenko M.V."/>
            <person name="Fan D."/>
            <person name="Hee Yim S."/>
            <person name="Yao X."/>
            <person name="Jordan D."/>
            <person name="Xiong Y."/>
            <person name="Ma Y."/>
            <person name="Lyapunov A.N."/>
            <person name="Chen G."/>
            <person name="Kulakova O.I."/>
            <person name="Sun Y."/>
            <person name="Lee S.G."/>
            <person name="Bronson R.T."/>
            <person name="Moskalev A.A."/>
            <person name="Sunyaev S.R."/>
            <person name="Zhang G."/>
            <person name="Krogh A."/>
            <person name="Wang J."/>
            <person name="Gladyshev V.N."/>
        </authorList>
    </citation>
    <scope>NUCLEOTIDE SEQUENCE [LARGE SCALE GENOMIC DNA]</scope>
</reference>
<dbReference type="SMART" id="SM00096">
    <property type="entry name" value="UTG"/>
    <property type="match status" value="1"/>
</dbReference>
<comment type="similarity">
    <text evidence="2">Belongs to the secretoglobin family.</text>
</comment>
<keyword evidence="5" id="KW-0732">Signal</keyword>
<dbReference type="Gene3D" id="1.10.210.10">
    <property type="entry name" value="Secretoglobin"/>
    <property type="match status" value="1"/>
</dbReference>
<protein>
    <submittedName>
        <fullName evidence="6">Uteroglobin</fullName>
    </submittedName>
</protein>
<evidence type="ECO:0000313" key="6">
    <source>
        <dbReference type="EMBL" id="EPQ02214.1"/>
    </source>
</evidence>
<feature type="signal peptide" evidence="5">
    <location>
        <begin position="1"/>
        <end position="15"/>
    </location>
</feature>
<dbReference type="PANTHER" id="PTHR10136">
    <property type="entry name" value="SECRETOGLOBIN FAMILY 1 MEMBER"/>
    <property type="match status" value="1"/>
</dbReference>
<feature type="region of interest" description="Disordered" evidence="4">
    <location>
        <begin position="99"/>
        <end position="122"/>
    </location>
</feature>
<comment type="subcellular location">
    <subcellularLocation>
        <location evidence="1">Secreted</location>
    </subcellularLocation>
</comment>